<keyword evidence="3" id="KW-1185">Reference proteome</keyword>
<dbReference type="EMBL" id="CP021978">
    <property type="protein sequence ID" value="QCD56269.1"/>
    <property type="molecule type" value="Genomic_DNA"/>
</dbReference>
<dbReference type="AlphaFoldDB" id="A0A6G5REM5"/>
<reference evidence="2 3" key="1">
    <citation type="submission" date="2017-06" db="EMBL/GenBank/DDBJ databases">
        <title>Complete Genome Sequence of Streptomyces hawaiiensis NRRL 15010 and insights into acyldepsipeptides biosynthesis.</title>
        <authorList>
            <person name="Mariita R.M."/>
            <person name="Sello J.K."/>
        </authorList>
    </citation>
    <scope>NUCLEOTIDE SEQUENCE [LARGE SCALE GENOMIC DNA]</scope>
    <source>
        <strain evidence="2 3">ATCC 12236</strain>
    </source>
</reference>
<dbReference type="KEGG" id="shaw:CEB94_16400"/>
<feature type="region of interest" description="Disordered" evidence="1">
    <location>
        <begin position="1"/>
        <end position="24"/>
    </location>
</feature>
<gene>
    <name evidence="2" type="ORF">CEB94_16400</name>
</gene>
<evidence type="ECO:0000256" key="1">
    <source>
        <dbReference type="SAM" id="MobiDB-lite"/>
    </source>
</evidence>
<evidence type="ECO:0000313" key="3">
    <source>
        <dbReference type="Proteomes" id="UP000495940"/>
    </source>
</evidence>
<name>A0A6G5REM5_9ACTN</name>
<feature type="compositionally biased region" description="Basic and acidic residues" evidence="1">
    <location>
        <begin position="1"/>
        <end position="12"/>
    </location>
</feature>
<protein>
    <submittedName>
        <fullName evidence="2">Uncharacterized protein</fullName>
    </submittedName>
</protein>
<organism evidence="2 3">
    <name type="scientific">Streptomyces hawaiiensis</name>
    <dbReference type="NCBI Taxonomy" id="67305"/>
    <lineage>
        <taxon>Bacteria</taxon>
        <taxon>Bacillati</taxon>
        <taxon>Actinomycetota</taxon>
        <taxon>Actinomycetes</taxon>
        <taxon>Kitasatosporales</taxon>
        <taxon>Streptomycetaceae</taxon>
        <taxon>Streptomyces</taxon>
    </lineage>
</organism>
<accession>A0A6G5REM5</accession>
<sequence>MGAGWRRAERGVTEGARGGTGSGTLGLRARLEIICGPTRADSSACCDYGHWPVTYLTTAFATVMRMG</sequence>
<proteinExistence type="predicted"/>
<dbReference type="Proteomes" id="UP000495940">
    <property type="component" value="Chromosome"/>
</dbReference>
<evidence type="ECO:0000313" key="2">
    <source>
        <dbReference type="EMBL" id="QCD56269.1"/>
    </source>
</evidence>